<keyword evidence="5 10" id="KW-0133">Cell shape</keyword>
<keyword evidence="13" id="KW-1185">Reference proteome</keyword>
<evidence type="ECO:0000256" key="1">
    <source>
        <dbReference type="ARBA" id="ARBA00001231"/>
    </source>
</evidence>
<dbReference type="PANTHER" id="PTHR30480:SF13">
    <property type="entry name" value="BETA-HEXOSAMINIDASE"/>
    <property type="match status" value="1"/>
</dbReference>
<evidence type="ECO:0000256" key="9">
    <source>
        <dbReference type="ARBA" id="ARBA00023316"/>
    </source>
</evidence>
<organism evidence="12 13">
    <name type="scientific">Methylomonas rapida</name>
    <dbReference type="NCBI Taxonomy" id="2963939"/>
    <lineage>
        <taxon>Bacteria</taxon>
        <taxon>Pseudomonadati</taxon>
        <taxon>Pseudomonadota</taxon>
        <taxon>Gammaproteobacteria</taxon>
        <taxon>Methylococcales</taxon>
        <taxon>Methylococcaceae</taxon>
        <taxon>Methylomonas</taxon>
    </lineage>
</organism>
<dbReference type="PANTHER" id="PTHR30480">
    <property type="entry name" value="BETA-HEXOSAMINIDASE-RELATED"/>
    <property type="match status" value="1"/>
</dbReference>
<feature type="active site" description="Proton donor/acceptor" evidence="10">
    <location>
        <position position="176"/>
    </location>
</feature>
<evidence type="ECO:0000256" key="4">
    <source>
        <dbReference type="ARBA" id="ARBA00022801"/>
    </source>
</evidence>
<keyword evidence="7 10" id="KW-0326">Glycosidase</keyword>
<comment type="pathway">
    <text evidence="10">Cell wall biogenesis; peptidoglycan recycling.</text>
</comment>
<evidence type="ECO:0000259" key="11">
    <source>
        <dbReference type="Pfam" id="PF00933"/>
    </source>
</evidence>
<proteinExistence type="inferred from homology"/>
<dbReference type="InterPro" id="IPR001764">
    <property type="entry name" value="Glyco_hydro_3_N"/>
</dbReference>
<dbReference type="Pfam" id="PF00933">
    <property type="entry name" value="Glyco_hydro_3"/>
    <property type="match status" value="1"/>
</dbReference>
<dbReference type="SUPFAM" id="SSF51445">
    <property type="entry name" value="(Trans)glycosidases"/>
    <property type="match status" value="1"/>
</dbReference>
<feature type="site" description="Important for catalytic activity" evidence="10">
    <location>
        <position position="174"/>
    </location>
</feature>
<feature type="binding site" evidence="10">
    <location>
        <position position="133"/>
    </location>
    <ligand>
        <name>substrate</name>
    </ligand>
</feature>
<dbReference type="InterPro" id="IPR017853">
    <property type="entry name" value="GH"/>
</dbReference>
<comment type="similarity">
    <text evidence="10">Belongs to the glycosyl hydrolase 3 family. NagZ subfamily.</text>
</comment>
<keyword evidence="6 10" id="KW-0573">Peptidoglycan synthesis</keyword>
<comment type="subcellular location">
    <subcellularLocation>
        <location evidence="10">Cytoplasm</location>
    </subcellularLocation>
</comment>
<feature type="domain" description="Glycoside hydrolase family 3 N-terminal" evidence="11">
    <location>
        <begin position="22"/>
        <end position="296"/>
    </location>
</feature>
<dbReference type="GO" id="GO:0004563">
    <property type="term" value="F:beta-N-acetylhexosaminidase activity"/>
    <property type="evidence" value="ECO:0007669"/>
    <property type="project" value="UniProtKB-EC"/>
</dbReference>
<comment type="catalytic activity">
    <reaction evidence="1 10">
        <text>Hydrolysis of terminal non-reducing N-acetyl-D-hexosamine residues in N-acetyl-beta-D-hexosaminides.</text>
        <dbReference type="EC" id="3.2.1.52"/>
    </reaction>
</comment>
<evidence type="ECO:0000313" key="12">
    <source>
        <dbReference type="EMBL" id="WAR46783.1"/>
    </source>
</evidence>
<evidence type="ECO:0000256" key="8">
    <source>
        <dbReference type="ARBA" id="ARBA00023306"/>
    </source>
</evidence>
<feature type="binding site" evidence="10">
    <location>
        <position position="67"/>
    </location>
    <ligand>
        <name>substrate</name>
    </ligand>
</feature>
<name>A0ABY7GQK5_9GAMM</name>
<feature type="binding site" evidence="10">
    <location>
        <position position="75"/>
    </location>
    <ligand>
        <name>substrate</name>
    </ligand>
</feature>
<keyword evidence="4 10" id="KW-0378">Hydrolase</keyword>
<dbReference type="NCBIfam" id="NF003740">
    <property type="entry name" value="PRK05337.1"/>
    <property type="match status" value="1"/>
</dbReference>
<evidence type="ECO:0000256" key="6">
    <source>
        <dbReference type="ARBA" id="ARBA00022984"/>
    </source>
</evidence>
<evidence type="ECO:0000256" key="5">
    <source>
        <dbReference type="ARBA" id="ARBA00022960"/>
    </source>
</evidence>
<dbReference type="Gene3D" id="3.20.20.300">
    <property type="entry name" value="Glycoside hydrolase, family 3, N-terminal domain"/>
    <property type="match status" value="1"/>
</dbReference>
<evidence type="ECO:0000313" key="13">
    <source>
        <dbReference type="Proteomes" id="UP001162780"/>
    </source>
</evidence>
<keyword evidence="8 10" id="KW-0131">Cell cycle</keyword>
<comment type="function">
    <text evidence="10">Plays a role in peptidoglycan recycling by cleaving the terminal beta-1,4-linked N-acetylglucosamine (GlcNAc) from peptide-linked peptidoglycan fragments, giving rise to free GlcNAc, anhydro-N-acetylmuramic acid and anhydro-N-acetylmuramic acid-linked peptides.</text>
</comment>
<protein>
    <recommendedName>
        <fullName evidence="10">Beta-hexosaminidase</fullName>
        <ecNumber evidence="10">3.2.1.52</ecNumber>
    </recommendedName>
    <alternativeName>
        <fullName evidence="10">Beta-N-acetylhexosaminidase</fullName>
    </alternativeName>
    <alternativeName>
        <fullName evidence="10">N-acetyl-beta-glucosaminidase</fullName>
    </alternativeName>
</protein>
<sequence length="338" mass="36740">MRAQPIGPVMIDLEGHELTSLDKEKINHPNTGALILFARNYDNPKQVQALVKAIRAARQGDILVAVDQEGGRVQRLQNGFTRLPPAAAYAQHPELAEAAGWLMAAEVLAVGLDFSFAPVLDVDCGVSEIIGNRSFSSDSEQAAELAGAFQRGMRAAGMAATGKHFPGHGAVALDSHLTLPVDPRPLEEIRARDLLPFARLIEQGLEAIMPAHVVYPAVDELPAGFSTIWLQQILREELQFDGAIFSDDLSMEGAAGVGGFLERAQLAQQAGCDMLLVCNNPEAAEHVLDKLPIKQSSDRERRLQAMRGRPQFDGNALLQNEKWQQVSQQILQLVEAHA</sequence>
<dbReference type="InterPro" id="IPR036962">
    <property type="entry name" value="Glyco_hydro_3_N_sf"/>
</dbReference>
<dbReference type="RefSeq" id="WP_255187693.1">
    <property type="nucleotide sequence ID" value="NZ_CP113517.1"/>
</dbReference>
<feature type="binding site" evidence="10">
    <location>
        <begin position="163"/>
        <end position="164"/>
    </location>
    <ligand>
        <name>substrate</name>
    </ligand>
</feature>
<accession>A0ABY7GQK5</accession>
<feature type="active site" description="Nucleophile" evidence="10">
    <location>
        <position position="247"/>
    </location>
</feature>
<gene>
    <name evidence="10 12" type="primary">nagZ</name>
    <name evidence="12" type="ORF">NM686_009790</name>
</gene>
<keyword evidence="9 10" id="KW-0961">Cell wall biogenesis/degradation</keyword>
<dbReference type="EMBL" id="CP113517">
    <property type="protein sequence ID" value="WAR46783.1"/>
    <property type="molecule type" value="Genomic_DNA"/>
</dbReference>
<evidence type="ECO:0000256" key="10">
    <source>
        <dbReference type="HAMAP-Rule" id="MF_00364"/>
    </source>
</evidence>
<dbReference type="InterPro" id="IPR022956">
    <property type="entry name" value="Beta_hexosaminidase_bac"/>
</dbReference>
<dbReference type="EC" id="3.2.1.52" evidence="10"/>
<reference evidence="12" key="1">
    <citation type="submission" date="2022-11" db="EMBL/GenBank/DDBJ databases">
        <title>Methylomonas rapida sp. nov., Carotenoid-Producing Obligate Methanotrophs with High Growth Characteristics and Biotechnological Potential.</title>
        <authorList>
            <person name="Tikhonova E.N."/>
            <person name="Suleimanov R.Z."/>
            <person name="Miroshnikov K."/>
            <person name="Oshkin I.Y."/>
            <person name="Belova S.E."/>
            <person name="Danilova O.V."/>
            <person name="Ashikhmin A."/>
            <person name="Konopkin A."/>
            <person name="But S.Y."/>
            <person name="Khmelenina V.N."/>
            <person name="Kuznetsov N."/>
            <person name="Pimenov N.V."/>
            <person name="Dedysh S.N."/>
        </authorList>
    </citation>
    <scope>NUCLEOTIDE SEQUENCE</scope>
    <source>
        <strain evidence="12">MP1</strain>
    </source>
</reference>
<keyword evidence="3 10" id="KW-0132">Cell division</keyword>
<dbReference type="HAMAP" id="MF_00364">
    <property type="entry name" value="NagZ"/>
    <property type="match status" value="1"/>
</dbReference>
<evidence type="ECO:0000256" key="7">
    <source>
        <dbReference type="ARBA" id="ARBA00023295"/>
    </source>
</evidence>
<dbReference type="Proteomes" id="UP001162780">
    <property type="component" value="Chromosome"/>
</dbReference>
<evidence type="ECO:0000256" key="3">
    <source>
        <dbReference type="ARBA" id="ARBA00022618"/>
    </source>
</evidence>
<dbReference type="InterPro" id="IPR050226">
    <property type="entry name" value="NagZ_Beta-hexosaminidase"/>
</dbReference>
<evidence type="ECO:0000256" key="2">
    <source>
        <dbReference type="ARBA" id="ARBA00022490"/>
    </source>
</evidence>
<keyword evidence="2 10" id="KW-0963">Cytoplasm</keyword>